<dbReference type="OrthoDB" id="9801810at2"/>
<dbReference type="Pfam" id="PF24894">
    <property type="entry name" value="Hexapep_GlmU"/>
    <property type="match status" value="1"/>
</dbReference>
<sequence>MIKKAMGVINLIQEADELGSLTEGRCPATVPFGARYRLIDFILSSMVSSGISKVAVFAHTKYRSLMDHLGAGRPWDLHTRQSGLFILPPVTDSVSELSRGDLYHFFQHRDYFQRSPLEYVVISRSHIVCNIDLGPVIEEHERSGADITVVYKRQSDILGGMARTLQLDGSGRVIAMQEPYGRMESDLVSMEIYVMKKNLLMDLVESSLSRGQDHLVRHAILSRIGELHIHGYEYKGYLGVVNTVNAYYRNSMQLLRPEVWKELFFQPSAIYTKIKDEPPTRYLDGAKTGNSLIANGCIIEGTVINSVLFRGVHVGKGAVIRNSIVMQNGQIGAGSSLDRVILDKDARVEEGRDIRGADEQPFMAGKRIVI</sequence>
<comment type="similarity">
    <text evidence="1">Belongs to the bacterial/plant glucose-1-phosphate adenylyltransferase family.</text>
</comment>
<dbReference type="PANTHER" id="PTHR43523:SF6">
    <property type="entry name" value="GLYCOGEN BIOSYNTHESIS PROTEIN GLGD"/>
    <property type="match status" value="1"/>
</dbReference>
<dbReference type="RefSeq" id="WP_045672725.1">
    <property type="nucleotide sequence ID" value="NZ_CP011058.1"/>
</dbReference>
<evidence type="ECO:0000259" key="3">
    <source>
        <dbReference type="Pfam" id="PF00483"/>
    </source>
</evidence>
<dbReference type="GO" id="GO:0005978">
    <property type="term" value="P:glycogen biosynthetic process"/>
    <property type="evidence" value="ECO:0007669"/>
    <property type="project" value="UniProtKB-KW"/>
</dbReference>
<evidence type="ECO:0000256" key="2">
    <source>
        <dbReference type="ARBA" id="ARBA00023056"/>
    </source>
</evidence>
<evidence type="ECO:0000259" key="4">
    <source>
        <dbReference type="Pfam" id="PF24894"/>
    </source>
</evidence>
<evidence type="ECO:0000313" key="5">
    <source>
        <dbReference type="EMBL" id="AJY77300.1"/>
    </source>
</evidence>
<dbReference type="NCBIfam" id="TIGR02092">
    <property type="entry name" value="glgD"/>
    <property type="match status" value="1"/>
</dbReference>
<gene>
    <name evidence="5" type="ORF">VN24_25495</name>
</gene>
<dbReference type="Pfam" id="PF00483">
    <property type="entry name" value="NTP_transferase"/>
    <property type="match status" value="1"/>
</dbReference>
<dbReference type="GO" id="GO:0008878">
    <property type="term" value="F:glucose-1-phosphate adenylyltransferase activity"/>
    <property type="evidence" value="ECO:0007669"/>
    <property type="project" value="InterPro"/>
</dbReference>
<dbReference type="SUPFAM" id="SSF51161">
    <property type="entry name" value="Trimeric LpxA-like enzymes"/>
    <property type="match status" value="1"/>
</dbReference>
<keyword evidence="6" id="KW-1185">Reference proteome</keyword>
<dbReference type="STRING" id="1126833.VN24_25495"/>
<feature type="domain" description="Glucose-1-phosphate adenylyltransferase/Bifunctional protein GlmU-like C-terminal hexapeptide" evidence="4">
    <location>
        <begin position="287"/>
        <end position="358"/>
    </location>
</feature>
<dbReference type="AlphaFoldDB" id="A0A0D5NQ57"/>
<dbReference type="KEGG" id="pbj:VN24_25495"/>
<dbReference type="SUPFAM" id="SSF53448">
    <property type="entry name" value="Nucleotide-diphospho-sugar transferases"/>
    <property type="match status" value="1"/>
</dbReference>
<evidence type="ECO:0000256" key="1">
    <source>
        <dbReference type="ARBA" id="ARBA00010443"/>
    </source>
</evidence>
<feature type="domain" description="Nucleotidyl transferase" evidence="3">
    <location>
        <begin position="18"/>
        <end position="212"/>
    </location>
</feature>
<dbReference type="Proteomes" id="UP000032633">
    <property type="component" value="Chromosome"/>
</dbReference>
<dbReference type="CDD" id="cd04651">
    <property type="entry name" value="LbH_G1P_AT_C"/>
    <property type="match status" value="1"/>
</dbReference>
<dbReference type="InterPro" id="IPR011004">
    <property type="entry name" value="Trimer_LpxA-like_sf"/>
</dbReference>
<organism evidence="5 6">
    <name type="scientific">Paenibacillus beijingensis</name>
    <dbReference type="NCBI Taxonomy" id="1126833"/>
    <lineage>
        <taxon>Bacteria</taxon>
        <taxon>Bacillati</taxon>
        <taxon>Bacillota</taxon>
        <taxon>Bacilli</taxon>
        <taxon>Bacillales</taxon>
        <taxon>Paenibacillaceae</taxon>
        <taxon>Paenibacillus</taxon>
    </lineage>
</organism>
<evidence type="ECO:0000313" key="6">
    <source>
        <dbReference type="Proteomes" id="UP000032633"/>
    </source>
</evidence>
<keyword evidence="2" id="KW-0320">Glycogen biosynthesis</keyword>
<dbReference type="HOGENOM" id="CLU_029499_14_0_9"/>
<reference evidence="6" key="2">
    <citation type="submission" date="2015-03" db="EMBL/GenBank/DDBJ databases">
        <title>Genome sequence of Paenibacillus beijingensis strain DSM 24997T.</title>
        <authorList>
            <person name="Kwak Y."/>
            <person name="Shin J.-H."/>
        </authorList>
    </citation>
    <scope>NUCLEOTIDE SEQUENCE [LARGE SCALE GENOMIC DNA]</scope>
    <source>
        <strain evidence="6">DSM 24997</strain>
    </source>
</reference>
<proteinExistence type="inferred from homology"/>
<accession>A0A0D5NQ57</accession>
<dbReference type="InterPro" id="IPR029044">
    <property type="entry name" value="Nucleotide-diphossugar_trans"/>
</dbReference>
<dbReference type="InterPro" id="IPR005835">
    <property type="entry name" value="NTP_transferase_dom"/>
</dbReference>
<keyword evidence="5" id="KW-0808">Transferase</keyword>
<dbReference type="InterPro" id="IPR056818">
    <property type="entry name" value="GlmU/GlgC-like_hexapep"/>
</dbReference>
<dbReference type="Gene3D" id="3.90.550.10">
    <property type="entry name" value="Spore Coat Polysaccharide Biosynthesis Protein SpsA, Chain A"/>
    <property type="match status" value="1"/>
</dbReference>
<dbReference type="InterPro" id="IPR011832">
    <property type="entry name" value="GlgDAde_trans"/>
</dbReference>
<keyword evidence="5" id="KW-0548">Nucleotidyltransferase</keyword>
<name>A0A0D5NQ57_9BACL</name>
<dbReference type="Gene3D" id="2.160.10.10">
    <property type="entry name" value="Hexapeptide repeat proteins"/>
    <property type="match status" value="1"/>
</dbReference>
<dbReference type="EMBL" id="CP011058">
    <property type="protein sequence ID" value="AJY77300.1"/>
    <property type="molecule type" value="Genomic_DNA"/>
</dbReference>
<dbReference type="CDD" id="cd02508">
    <property type="entry name" value="ADP_Glucose_PP"/>
    <property type="match status" value="1"/>
</dbReference>
<dbReference type="PANTHER" id="PTHR43523">
    <property type="entry name" value="GLUCOSE-1-PHOSPHATE ADENYLYLTRANSFERASE-RELATED"/>
    <property type="match status" value="1"/>
</dbReference>
<reference evidence="5 6" key="1">
    <citation type="journal article" date="2015" name="J. Biotechnol.">
        <title>Complete genome sequence of Paenibacillus beijingensis 7188(T) (=DSM 24997(T)), a novel rhizobacterium from jujube garden soil.</title>
        <authorList>
            <person name="Kwak Y."/>
            <person name="Shin J.H."/>
        </authorList>
    </citation>
    <scope>NUCLEOTIDE SEQUENCE [LARGE SCALE GENOMIC DNA]</scope>
    <source>
        <strain evidence="5 6">DSM 24997</strain>
    </source>
</reference>
<protein>
    <submittedName>
        <fullName evidence="5">Glucose-1-phosphate adenylyltransferase</fullName>
    </submittedName>
</protein>
<dbReference type="PATRIC" id="fig|1126833.4.peg.5603"/>
<dbReference type="InterPro" id="IPR011831">
    <property type="entry name" value="ADP-Glc_PPase"/>
</dbReference>